<reference evidence="3 4" key="1">
    <citation type="submission" date="2024-04" db="EMBL/GenBank/DDBJ databases">
        <title>Flavobacterium sp. DGU38 16S ribosomal RNA gene Genome sequencing and assembly.</title>
        <authorList>
            <person name="Park S."/>
        </authorList>
    </citation>
    <scope>NUCLEOTIDE SEQUENCE [LARGE SCALE GENOMIC DNA]</scope>
    <source>
        <strain evidence="3 4">DGU38</strain>
    </source>
</reference>
<evidence type="ECO:0000313" key="4">
    <source>
        <dbReference type="Proteomes" id="UP001485226"/>
    </source>
</evidence>
<feature type="transmembrane region" description="Helical" evidence="1">
    <location>
        <begin position="223"/>
        <end position="244"/>
    </location>
</feature>
<organism evidence="3 4">
    <name type="scientific">Flavobacterium calami</name>
    <dbReference type="NCBI Taxonomy" id="3139144"/>
    <lineage>
        <taxon>Bacteria</taxon>
        <taxon>Pseudomonadati</taxon>
        <taxon>Bacteroidota</taxon>
        <taxon>Flavobacteriia</taxon>
        <taxon>Flavobacteriales</taxon>
        <taxon>Flavobacteriaceae</taxon>
        <taxon>Flavobacterium</taxon>
    </lineage>
</organism>
<keyword evidence="1" id="KW-1133">Transmembrane helix</keyword>
<dbReference type="EMBL" id="JBBYHS010000017">
    <property type="protein sequence ID" value="MEL1255299.1"/>
    <property type="molecule type" value="Genomic_DNA"/>
</dbReference>
<dbReference type="Gene3D" id="3.90.550.10">
    <property type="entry name" value="Spore Coat Polysaccharide Biosynthesis Protein SpsA, Chain A"/>
    <property type="match status" value="1"/>
</dbReference>
<keyword evidence="3" id="KW-0808">Transferase</keyword>
<evidence type="ECO:0000313" key="3">
    <source>
        <dbReference type="EMBL" id="MEL1255299.1"/>
    </source>
</evidence>
<evidence type="ECO:0000259" key="2">
    <source>
        <dbReference type="Pfam" id="PF00535"/>
    </source>
</evidence>
<accession>A0ABU9IS63</accession>
<comment type="caution">
    <text evidence="3">The sequence shown here is derived from an EMBL/GenBank/DDBJ whole genome shotgun (WGS) entry which is preliminary data.</text>
</comment>
<dbReference type="CDD" id="cd00761">
    <property type="entry name" value="Glyco_tranf_GTA_type"/>
    <property type="match status" value="1"/>
</dbReference>
<dbReference type="EC" id="2.4.-.-" evidence="3"/>
<dbReference type="InterPro" id="IPR001173">
    <property type="entry name" value="Glyco_trans_2-like"/>
</dbReference>
<keyword evidence="4" id="KW-1185">Reference proteome</keyword>
<keyword evidence="3" id="KW-0328">Glycosyltransferase</keyword>
<protein>
    <submittedName>
        <fullName evidence="3">Glycosyltransferase</fullName>
        <ecNumber evidence="3">2.4.-.-</ecNumber>
    </submittedName>
</protein>
<evidence type="ECO:0000256" key="1">
    <source>
        <dbReference type="SAM" id="Phobius"/>
    </source>
</evidence>
<dbReference type="Proteomes" id="UP001485226">
    <property type="component" value="Unassembled WGS sequence"/>
</dbReference>
<dbReference type="SUPFAM" id="SSF53448">
    <property type="entry name" value="Nucleotide-diphospho-sugar transferases"/>
    <property type="match status" value="1"/>
</dbReference>
<sequence length="281" mass="33065">MEEKYTNRGLEIIVSTMNRNSLDFLIPMFPFSHFSNFSILIINQTNRDQILLSDYPSVRVINSFEKGLSKSRNLGIKNAIGKIVLIADDDVVFIENFQEKIIKAYNENQNATAICFQTLTKDGHFYSNYPKHQKELNNRKIRKVLSIELTCKLEDLRKHDCVFNELFGLGSKFQDSETFFFLKSIRHKKLRVIFYPFQIVIHEAFSSSDDAGSDRVIYARMAGYYKIHGIFSYLFLFKYMFFLFRKYNLPVSEIKKKFAIGLSGIYDYRLILNKKLDSRYE</sequence>
<proteinExistence type="predicted"/>
<feature type="domain" description="Glycosyltransferase 2-like" evidence="2">
    <location>
        <begin position="36"/>
        <end position="143"/>
    </location>
</feature>
<gene>
    <name evidence="3" type="ORF">AAEO57_16030</name>
</gene>
<keyword evidence="1" id="KW-0812">Transmembrane</keyword>
<dbReference type="Pfam" id="PF00535">
    <property type="entry name" value="Glycos_transf_2"/>
    <property type="match status" value="1"/>
</dbReference>
<keyword evidence="1" id="KW-0472">Membrane</keyword>
<dbReference type="GO" id="GO:0016757">
    <property type="term" value="F:glycosyltransferase activity"/>
    <property type="evidence" value="ECO:0007669"/>
    <property type="project" value="UniProtKB-KW"/>
</dbReference>
<name>A0ABU9IS63_9FLAO</name>
<dbReference type="RefSeq" id="WP_341694042.1">
    <property type="nucleotide sequence ID" value="NZ_JBBYHS010000017.1"/>
</dbReference>
<dbReference type="InterPro" id="IPR029044">
    <property type="entry name" value="Nucleotide-diphossugar_trans"/>
</dbReference>